<dbReference type="OrthoDB" id="8888710at2"/>
<comment type="caution">
    <text evidence="2">The sequence shown here is derived from an EMBL/GenBank/DDBJ whole genome shotgun (WGS) entry which is preliminary data.</text>
</comment>
<feature type="compositionally biased region" description="Low complexity" evidence="1">
    <location>
        <begin position="253"/>
        <end position="265"/>
    </location>
</feature>
<feature type="compositionally biased region" description="Basic and acidic residues" evidence="1">
    <location>
        <begin position="266"/>
        <end position="275"/>
    </location>
</feature>
<dbReference type="EMBL" id="PXWF02000202">
    <property type="protein sequence ID" value="PWF48376.1"/>
    <property type="molecule type" value="Genomic_DNA"/>
</dbReference>
<proteinExistence type="predicted"/>
<feature type="region of interest" description="Disordered" evidence="1">
    <location>
        <begin position="239"/>
        <end position="282"/>
    </location>
</feature>
<gene>
    <name evidence="2" type="ORF">C7C56_012535</name>
</gene>
<sequence>MTSMIFYERPAALNRERHRNLKLDNTSGDFSFAGRTNSILLAVTEMTEAAKDYPIVFTGKEGGPFTLAALVGLRDSENLFVGANGVWQEGVYLPAFVRRYPFVLAEAEGGGEDLTVCIDESYAGLNTERGDPLFGEGGAESPLLEGAVAFLTLFHTEMQQTRLFAQTLSDAGLLDRKSIEVNRGGQKQVLEGIFVVDQQKLAALDDAQVLALFRSGALVAIHAHLMSLTHVERLAQRMDQRMRAPAKPESEAAARGAPAQRPAKAGKGERSDKRASAQAPPQ</sequence>
<feature type="compositionally biased region" description="Basic and acidic residues" evidence="1">
    <location>
        <begin position="239"/>
        <end position="252"/>
    </location>
</feature>
<name>A0A2U2HLS0_9BURK</name>
<evidence type="ECO:0000256" key="1">
    <source>
        <dbReference type="SAM" id="MobiDB-lite"/>
    </source>
</evidence>
<evidence type="ECO:0000313" key="2">
    <source>
        <dbReference type="EMBL" id="PWF48376.1"/>
    </source>
</evidence>
<dbReference type="Proteomes" id="UP000241421">
    <property type="component" value="Unassembled WGS sequence"/>
</dbReference>
<dbReference type="Pfam" id="PF07277">
    <property type="entry name" value="SapC"/>
    <property type="match status" value="1"/>
</dbReference>
<accession>A0A2U2HLS0</accession>
<protein>
    <submittedName>
        <fullName evidence="2">SapC family protein</fullName>
    </submittedName>
</protein>
<evidence type="ECO:0000313" key="3">
    <source>
        <dbReference type="Proteomes" id="UP000241421"/>
    </source>
</evidence>
<dbReference type="InterPro" id="IPR010836">
    <property type="entry name" value="SapC"/>
</dbReference>
<keyword evidence="3" id="KW-1185">Reference proteome</keyword>
<reference evidence="2 3" key="1">
    <citation type="submission" date="2018-04" db="EMBL/GenBank/DDBJ databases">
        <title>Massilia violaceinigra sp. nov., a novel purple-pigmented bacterium isolated from Tianshan glacier, Xinjiang, China.</title>
        <authorList>
            <person name="Wang H."/>
        </authorList>
    </citation>
    <scope>NUCLEOTIDE SEQUENCE [LARGE SCALE GENOMIC DNA]</scope>
    <source>
        <strain evidence="2 3">B448-2</strain>
    </source>
</reference>
<dbReference type="AlphaFoldDB" id="A0A2U2HLS0"/>
<organism evidence="2 3">
    <name type="scientific">Massilia glaciei</name>
    <dbReference type="NCBI Taxonomy" id="1524097"/>
    <lineage>
        <taxon>Bacteria</taxon>
        <taxon>Pseudomonadati</taxon>
        <taxon>Pseudomonadota</taxon>
        <taxon>Betaproteobacteria</taxon>
        <taxon>Burkholderiales</taxon>
        <taxon>Oxalobacteraceae</taxon>
        <taxon>Telluria group</taxon>
        <taxon>Massilia</taxon>
    </lineage>
</organism>